<keyword evidence="2 5" id="KW-0812">Transmembrane</keyword>
<dbReference type="OrthoDB" id="421226at2759"/>
<reference evidence="7 8" key="1">
    <citation type="journal article" date="2013" name="Nature">
        <title>Insights into bilaterian evolution from three spiralian genomes.</title>
        <authorList>
            <person name="Simakov O."/>
            <person name="Marletaz F."/>
            <person name="Cho S.J."/>
            <person name="Edsinger-Gonzales E."/>
            <person name="Havlak P."/>
            <person name="Hellsten U."/>
            <person name="Kuo D.H."/>
            <person name="Larsson T."/>
            <person name="Lv J."/>
            <person name="Arendt D."/>
            <person name="Savage R."/>
            <person name="Osoegawa K."/>
            <person name="de Jong P."/>
            <person name="Grimwood J."/>
            <person name="Chapman J.A."/>
            <person name="Shapiro H."/>
            <person name="Aerts A."/>
            <person name="Otillar R.P."/>
            <person name="Terry A.Y."/>
            <person name="Boore J.L."/>
            <person name="Grigoriev I.V."/>
            <person name="Lindberg D.R."/>
            <person name="Seaver E.C."/>
            <person name="Weisblat D.A."/>
            <person name="Putnam N.H."/>
            <person name="Rokhsar D.S."/>
        </authorList>
    </citation>
    <scope>NUCLEOTIDE SEQUENCE [LARGE SCALE GENOMIC DNA]</scope>
</reference>
<feature type="transmembrane region" description="Helical" evidence="5">
    <location>
        <begin position="65"/>
        <end position="84"/>
    </location>
</feature>
<dbReference type="GO" id="GO:0005249">
    <property type="term" value="F:voltage-gated potassium channel activity"/>
    <property type="evidence" value="ECO:0007669"/>
    <property type="project" value="InterPro"/>
</dbReference>
<dbReference type="PANTHER" id="PTHR45638">
    <property type="entry name" value="CYCLIC NUCLEOTIDE-GATED CATION CHANNEL SUBUNIT A"/>
    <property type="match status" value="1"/>
</dbReference>
<feature type="transmembrane region" description="Helical" evidence="5">
    <location>
        <begin position="144"/>
        <end position="171"/>
    </location>
</feature>
<dbReference type="InterPro" id="IPR003938">
    <property type="entry name" value="K_chnl_volt-dep_EAG/ELK/ERG"/>
</dbReference>
<dbReference type="InterPro" id="IPR050866">
    <property type="entry name" value="CNG_cation_channel"/>
</dbReference>
<evidence type="ECO:0000256" key="5">
    <source>
        <dbReference type="SAM" id="Phobius"/>
    </source>
</evidence>
<keyword evidence="8" id="KW-1185">Reference proteome</keyword>
<evidence type="ECO:0000256" key="4">
    <source>
        <dbReference type="ARBA" id="ARBA00023136"/>
    </source>
</evidence>
<evidence type="ECO:0000313" key="8">
    <source>
        <dbReference type="Proteomes" id="UP000030746"/>
    </source>
</evidence>
<evidence type="ECO:0000259" key="6">
    <source>
        <dbReference type="Pfam" id="PF00520"/>
    </source>
</evidence>
<sequence length="339" mass="40049">MKASRPSVANVVTSREIRRQRKKDIEEKFGKKSVRNEKIETSTTTSDNDGCNWTFVFDPSGRLCYWWTSVVSVAFLYNFWVIIYRFAFQEINSDNIGLWFTLDYSADFLYILDIAFRFRTGYLEEGVLQTDPVKLRIHYMNTTIFYIDCLCLLPLDFLYLSIGFCSILRFFRLVKVYRYWTFLDRTERHTNYPNVIRTLTLMHYLLALFHWNSCFFYVVATRFEHDPEYWKFPKNTNDTHLQYLHALYWSTMTLTTVGNPPNPRTTGEYFFTIFEMIFALLLFATVLGHIANIVTSISAARKEFQGKLFCSNNSCTCFQTTIFPISKVSLSNMTYITNQ</sequence>
<dbReference type="HOGENOM" id="CLU_819611_0_0_1"/>
<dbReference type="GO" id="GO:0005886">
    <property type="term" value="C:plasma membrane"/>
    <property type="evidence" value="ECO:0007669"/>
    <property type="project" value="TreeGrafter"/>
</dbReference>
<dbReference type="RefSeq" id="XP_009044940.1">
    <property type="nucleotide sequence ID" value="XM_009046692.1"/>
</dbReference>
<protein>
    <recommendedName>
        <fullName evidence="6">Ion transport domain-containing protein</fullName>
    </recommendedName>
</protein>
<dbReference type="GO" id="GO:0044877">
    <property type="term" value="F:protein-containing complex binding"/>
    <property type="evidence" value="ECO:0007669"/>
    <property type="project" value="TreeGrafter"/>
</dbReference>
<evidence type="ECO:0000313" key="7">
    <source>
        <dbReference type="EMBL" id="ESP04337.1"/>
    </source>
</evidence>
<dbReference type="GO" id="GO:0005222">
    <property type="term" value="F:intracellularly cAMP-activated cation channel activity"/>
    <property type="evidence" value="ECO:0007669"/>
    <property type="project" value="TreeGrafter"/>
</dbReference>
<dbReference type="PANTHER" id="PTHR45638:SF4">
    <property type="entry name" value="CYCLIC NUCLEOTIDE-BINDING DOMAIN-CONTAINING PROTEIN"/>
    <property type="match status" value="1"/>
</dbReference>
<keyword evidence="3 5" id="KW-1133">Transmembrane helix</keyword>
<feature type="domain" description="Ion transport" evidence="6">
    <location>
        <begin position="65"/>
        <end position="299"/>
    </location>
</feature>
<keyword evidence="4 5" id="KW-0472">Membrane</keyword>
<organism evidence="7 8">
    <name type="scientific">Lottia gigantea</name>
    <name type="common">Giant owl limpet</name>
    <dbReference type="NCBI Taxonomy" id="225164"/>
    <lineage>
        <taxon>Eukaryota</taxon>
        <taxon>Metazoa</taxon>
        <taxon>Spiralia</taxon>
        <taxon>Lophotrochozoa</taxon>
        <taxon>Mollusca</taxon>
        <taxon>Gastropoda</taxon>
        <taxon>Patellogastropoda</taxon>
        <taxon>Lottioidea</taxon>
        <taxon>Lottiidae</taxon>
        <taxon>Lottia</taxon>
    </lineage>
</organism>
<dbReference type="InterPro" id="IPR005821">
    <property type="entry name" value="Ion_trans_dom"/>
</dbReference>
<dbReference type="GeneID" id="20233792"/>
<dbReference type="CTD" id="20233792"/>
<dbReference type="AlphaFoldDB" id="V4BET2"/>
<feature type="transmembrane region" description="Helical" evidence="5">
    <location>
        <begin position="269"/>
        <end position="294"/>
    </location>
</feature>
<dbReference type="GO" id="GO:0005223">
    <property type="term" value="F:intracellularly cGMP-activated cation channel activity"/>
    <property type="evidence" value="ECO:0007669"/>
    <property type="project" value="TreeGrafter"/>
</dbReference>
<dbReference type="GO" id="GO:0017071">
    <property type="term" value="C:intracellular cyclic nucleotide activated cation channel complex"/>
    <property type="evidence" value="ECO:0007669"/>
    <property type="project" value="TreeGrafter"/>
</dbReference>
<dbReference type="FunFam" id="1.10.287.70:FF:000100">
    <property type="entry name" value="Cyclic nucleotide-gated cation channel"/>
    <property type="match status" value="1"/>
</dbReference>
<gene>
    <name evidence="7" type="ORF">LOTGIDRAFT_136333</name>
</gene>
<name>V4BET2_LOTGI</name>
<evidence type="ECO:0000256" key="1">
    <source>
        <dbReference type="ARBA" id="ARBA00004141"/>
    </source>
</evidence>
<dbReference type="EMBL" id="KB199780">
    <property type="protein sequence ID" value="ESP04337.1"/>
    <property type="molecule type" value="Genomic_DNA"/>
</dbReference>
<evidence type="ECO:0000256" key="2">
    <source>
        <dbReference type="ARBA" id="ARBA00022692"/>
    </source>
</evidence>
<dbReference type="SUPFAM" id="SSF81324">
    <property type="entry name" value="Voltage-gated potassium channels"/>
    <property type="match status" value="1"/>
</dbReference>
<dbReference type="GO" id="GO:0030553">
    <property type="term" value="F:cGMP binding"/>
    <property type="evidence" value="ECO:0007669"/>
    <property type="project" value="TreeGrafter"/>
</dbReference>
<dbReference type="KEGG" id="lgi:LOTGIDRAFT_136333"/>
<accession>V4BET2</accession>
<dbReference type="Gene3D" id="1.10.287.70">
    <property type="match status" value="1"/>
</dbReference>
<comment type="subcellular location">
    <subcellularLocation>
        <location evidence="1">Membrane</location>
        <topology evidence="1">Multi-pass membrane protein</topology>
    </subcellularLocation>
</comment>
<dbReference type="Pfam" id="PF00520">
    <property type="entry name" value="Ion_trans"/>
    <property type="match status" value="1"/>
</dbReference>
<dbReference type="STRING" id="225164.V4BET2"/>
<proteinExistence type="predicted"/>
<dbReference type="Proteomes" id="UP000030746">
    <property type="component" value="Unassembled WGS sequence"/>
</dbReference>
<evidence type="ECO:0000256" key="3">
    <source>
        <dbReference type="ARBA" id="ARBA00022989"/>
    </source>
</evidence>
<feature type="transmembrane region" description="Helical" evidence="5">
    <location>
        <begin position="201"/>
        <end position="220"/>
    </location>
</feature>
<dbReference type="OMA" id="ITFFHEE"/>
<dbReference type="PRINTS" id="PR01463">
    <property type="entry name" value="EAGCHANLFMLY"/>
</dbReference>